<evidence type="ECO:0000313" key="2">
    <source>
        <dbReference type="Proteomes" id="UP000031670"/>
    </source>
</evidence>
<dbReference type="Proteomes" id="UP000031670">
    <property type="component" value="Unassembled WGS sequence"/>
</dbReference>
<proteinExistence type="predicted"/>
<reference evidence="1 2" key="2">
    <citation type="submission" date="2015-01" db="EMBL/GenBank/DDBJ databases">
        <authorList>
            <consortium name="NBRP consortium"/>
            <person name="Sawabe T."/>
            <person name="Meirelles P."/>
            <person name="Feng G."/>
            <person name="Sayaka M."/>
            <person name="Hattori M."/>
            <person name="Ohkuma M."/>
        </authorList>
    </citation>
    <scope>NUCLEOTIDE SEQUENCE [LARGE SCALE GENOMIC DNA]</scope>
    <source>
        <strain evidence="1 2">JCM19232</strain>
    </source>
</reference>
<dbReference type="EMBL" id="BBSA01000001">
    <property type="protein sequence ID" value="GAM60248.1"/>
    <property type="molecule type" value="Genomic_DNA"/>
</dbReference>
<accession>A0A0B8PAM7</accession>
<dbReference type="AlphaFoldDB" id="A0A0B8PAM7"/>
<name>A0A0B8PAM7_9VIBR</name>
<comment type="caution">
    <text evidence="1">The sequence shown here is derived from an EMBL/GenBank/DDBJ whole genome shotgun (WGS) entry which is preliminary data.</text>
</comment>
<reference evidence="1 2" key="1">
    <citation type="submission" date="2015-01" db="EMBL/GenBank/DDBJ databases">
        <title>Vibrio sp. C5 JCM 19232 whole genome shotgun sequence.</title>
        <authorList>
            <person name="Sawabe T."/>
            <person name="Meirelles P."/>
            <person name="Feng G."/>
            <person name="Sayaka M."/>
            <person name="Hattori M."/>
            <person name="Ohkuma M."/>
        </authorList>
    </citation>
    <scope>NUCLEOTIDE SEQUENCE [LARGE SCALE GENOMIC DNA]</scope>
    <source>
        <strain evidence="1 2">JCM19232</strain>
    </source>
</reference>
<organism evidence="1 2">
    <name type="scientific">Vibrio ishigakensis</name>
    <dbReference type="NCBI Taxonomy" id="1481914"/>
    <lineage>
        <taxon>Bacteria</taxon>
        <taxon>Pseudomonadati</taxon>
        <taxon>Pseudomonadota</taxon>
        <taxon>Gammaproteobacteria</taxon>
        <taxon>Vibrionales</taxon>
        <taxon>Vibrionaceae</taxon>
        <taxon>Vibrio</taxon>
    </lineage>
</organism>
<sequence length="90" mass="10074">MSFISRPTGKHCTLKKALKVNVSQIADLNRGLRLLSDAGGDYEHTILALTTQRDKLESQAHFILCELLKSPSRTLGFDECIYSQVEADHE</sequence>
<protein>
    <submittedName>
        <fullName evidence="1">Uncharacterized protein</fullName>
    </submittedName>
</protein>
<gene>
    <name evidence="1" type="ORF">JCM19232_581</name>
</gene>
<evidence type="ECO:0000313" key="1">
    <source>
        <dbReference type="EMBL" id="GAM60248.1"/>
    </source>
</evidence>